<organism evidence="8 9">
    <name type="scientific">Sinorhizobium fredii (strain USDA 257)</name>
    <dbReference type="NCBI Taxonomy" id="1185652"/>
    <lineage>
        <taxon>Bacteria</taxon>
        <taxon>Pseudomonadati</taxon>
        <taxon>Pseudomonadota</taxon>
        <taxon>Alphaproteobacteria</taxon>
        <taxon>Hyphomicrobiales</taxon>
        <taxon>Rhizobiaceae</taxon>
        <taxon>Sinorhizobium/Ensifer group</taxon>
        <taxon>Sinorhizobium</taxon>
    </lineage>
</organism>
<name>I3X3K0_SINF2</name>
<dbReference type="SUPFAM" id="SSF51905">
    <property type="entry name" value="FAD/NAD(P)-binding domain"/>
    <property type="match status" value="1"/>
</dbReference>
<dbReference type="Gene3D" id="3.50.50.60">
    <property type="entry name" value="FAD/NAD(P)-binding domain"/>
    <property type="match status" value="1"/>
</dbReference>
<dbReference type="HOGENOM" id="CLU_164798_0_0_5"/>
<accession>I3X3K0</accession>
<dbReference type="PANTHER" id="PTHR43098:SF3">
    <property type="entry name" value="L-ORNITHINE N(5)-MONOOXYGENASE-RELATED"/>
    <property type="match status" value="1"/>
</dbReference>
<evidence type="ECO:0000313" key="8">
    <source>
        <dbReference type="EMBL" id="AFL50456.1"/>
    </source>
</evidence>
<dbReference type="KEGG" id="sfd:USDA257_c18690"/>
<gene>
    <name evidence="8" type="ORF">USDA257_c18690</name>
</gene>
<evidence type="ECO:0000256" key="3">
    <source>
        <dbReference type="ARBA" id="ARBA00022630"/>
    </source>
</evidence>
<reference evidence="8 9" key="1">
    <citation type="journal article" date="2012" name="J. Bacteriol.">
        <title>Complete genome sequence of the broad-host-range strain Sinorhizobium fredii USDA257.</title>
        <authorList>
            <person name="Schuldes J."/>
            <person name="Rodriguez Orbegoso M."/>
            <person name="Schmeisser C."/>
            <person name="Krishnan H.B."/>
            <person name="Daniel R."/>
            <person name="Streit W.R."/>
        </authorList>
    </citation>
    <scope>NUCLEOTIDE SEQUENCE [LARGE SCALE GENOMIC DNA]</scope>
    <source>
        <strain evidence="8 9">USDA 257</strain>
    </source>
</reference>
<proteinExistence type="inferred from homology"/>
<keyword evidence="3" id="KW-0285">Flavoprotein</keyword>
<sequence length="122" mass="13146">MCPSKRASIITGEQNVDLISDLIGKMDEQGLDRVEAASEAQAKWMVHVAEVAAGTLYREANAWYTGRNVPGKKVVFMPYAGGVGTYERICESVAADGYRGFLIDPAQTRASAPRTTAQSAAY</sequence>
<dbReference type="GO" id="GO:0004497">
    <property type="term" value="F:monooxygenase activity"/>
    <property type="evidence" value="ECO:0007669"/>
    <property type="project" value="UniProtKB-KW"/>
</dbReference>
<evidence type="ECO:0000256" key="2">
    <source>
        <dbReference type="ARBA" id="ARBA00010139"/>
    </source>
</evidence>
<evidence type="ECO:0000256" key="1">
    <source>
        <dbReference type="ARBA" id="ARBA00001974"/>
    </source>
</evidence>
<comment type="cofactor">
    <cofactor evidence="1">
        <name>FAD</name>
        <dbReference type="ChEBI" id="CHEBI:57692"/>
    </cofactor>
</comment>
<evidence type="ECO:0000256" key="6">
    <source>
        <dbReference type="ARBA" id="ARBA00023002"/>
    </source>
</evidence>
<dbReference type="InterPro" id="IPR050775">
    <property type="entry name" value="FAD-binding_Monooxygenases"/>
</dbReference>
<evidence type="ECO:0000256" key="4">
    <source>
        <dbReference type="ARBA" id="ARBA00022827"/>
    </source>
</evidence>
<dbReference type="EMBL" id="CP003563">
    <property type="protein sequence ID" value="AFL50456.1"/>
    <property type="molecule type" value="Genomic_DNA"/>
</dbReference>
<comment type="similarity">
    <text evidence="2">Belongs to the FAD-binding monooxygenase family.</text>
</comment>
<evidence type="ECO:0000256" key="5">
    <source>
        <dbReference type="ARBA" id="ARBA00022857"/>
    </source>
</evidence>
<keyword evidence="6" id="KW-0560">Oxidoreductase</keyword>
<protein>
    <submittedName>
        <fullName evidence="8">Cyclohexanone monooxygenase</fullName>
    </submittedName>
</protein>
<dbReference type="Proteomes" id="UP000006180">
    <property type="component" value="Chromosome"/>
</dbReference>
<evidence type="ECO:0000313" key="9">
    <source>
        <dbReference type="Proteomes" id="UP000006180"/>
    </source>
</evidence>
<keyword evidence="4" id="KW-0274">FAD</keyword>
<dbReference type="eggNOG" id="COG2072">
    <property type="taxonomic scope" value="Bacteria"/>
</dbReference>
<dbReference type="AlphaFoldDB" id="I3X3K0"/>
<dbReference type="RefSeq" id="WP_014762630.1">
    <property type="nucleotide sequence ID" value="NC_018000.1"/>
</dbReference>
<dbReference type="PATRIC" id="fig|1185652.3.peg.1934"/>
<evidence type="ECO:0000256" key="7">
    <source>
        <dbReference type="ARBA" id="ARBA00023033"/>
    </source>
</evidence>
<dbReference type="PANTHER" id="PTHR43098">
    <property type="entry name" value="L-ORNITHINE N(5)-MONOOXYGENASE-RELATED"/>
    <property type="match status" value="1"/>
</dbReference>
<dbReference type="STRING" id="1185652.USDA257_c18690"/>
<keyword evidence="5" id="KW-0521">NADP</keyword>
<dbReference type="InterPro" id="IPR036188">
    <property type="entry name" value="FAD/NAD-bd_sf"/>
</dbReference>
<keyword evidence="7 8" id="KW-0503">Monooxygenase</keyword>